<keyword evidence="2" id="KW-1185">Reference proteome</keyword>
<sequence length="443" mass="49778">MLTPSYLRVANTYAASEVSISLSHHTVIGQCAILWASVSTPRYEISNRVIQTWLLLTFDNKTELPITPGSAAIYVQHFALDFAFVIALFVPIKAMKRLGYRKSRKGCLRCKQRRVKYGSPGGSDDRAWILDIELIHHYTAKAYRTLRTPCLHGTQVLQIEIPREGLTHPFLLHQILAFSALHLAYLNPDTRHKYLVQASQHQGVAISTMNSMLAKPWVPEACHALYGTSMFVAISAFGTFPSCDRYNAFQPIDSLIDIFILAHGMYVILRSFEENIRKGPLGKLMSGCSCEPASASSYITTIRPRLKDLLAHFEEKMPDISQDKRMCLVEITGTLIESIELAGGNQRATSVPEQRVIFGWPMRLPSGYITLLRNKDPLAMVILSYYCVLVHAGEIKCWYFRGWADALMKSIITIVAGTPWEGLIQWPVEAIKKTTNASDNRTP</sequence>
<dbReference type="PANTHER" id="PTHR47784:SF5">
    <property type="entry name" value="STEROL UPTAKE CONTROL PROTEIN 2"/>
    <property type="match status" value="1"/>
</dbReference>
<dbReference type="EMBL" id="JAAOAN010000415">
    <property type="protein sequence ID" value="KAF5707602.1"/>
    <property type="molecule type" value="Genomic_DNA"/>
</dbReference>
<proteinExistence type="predicted"/>
<dbReference type="PANTHER" id="PTHR47784">
    <property type="entry name" value="STEROL UPTAKE CONTROL PROTEIN 2"/>
    <property type="match status" value="1"/>
</dbReference>
<dbReference type="OrthoDB" id="3546279at2759"/>
<protein>
    <submittedName>
        <fullName evidence="1">Fungal zn binuclear cluster domain-containing protein</fullName>
    </submittedName>
</protein>
<dbReference type="AlphaFoldDB" id="A0A8H5Y8I9"/>
<dbReference type="InterPro" id="IPR053157">
    <property type="entry name" value="Sterol_Uptake_Regulator"/>
</dbReference>
<dbReference type="GO" id="GO:0001228">
    <property type="term" value="F:DNA-binding transcription activator activity, RNA polymerase II-specific"/>
    <property type="evidence" value="ECO:0007669"/>
    <property type="project" value="TreeGrafter"/>
</dbReference>
<gene>
    <name evidence="1" type="ORF">FMUND_11010</name>
</gene>
<dbReference type="Proteomes" id="UP000544331">
    <property type="component" value="Unassembled WGS sequence"/>
</dbReference>
<name>A0A8H5Y8I9_9HYPO</name>
<evidence type="ECO:0000313" key="2">
    <source>
        <dbReference type="Proteomes" id="UP000544331"/>
    </source>
</evidence>
<reference evidence="1 2" key="1">
    <citation type="submission" date="2020-05" db="EMBL/GenBank/DDBJ databases">
        <title>Identification and distribution of gene clusters putatively required for synthesis of sphingolipid metabolism inhibitors in phylogenetically diverse species of the filamentous fungus Fusarium.</title>
        <authorList>
            <person name="Kim H.-S."/>
            <person name="Busman M."/>
            <person name="Brown D.W."/>
            <person name="Divon H."/>
            <person name="Uhlig S."/>
            <person name="Proctor R.H."/>
        </authorList>
    </citation>
    <scope>NUCLEOTIDE SEQUENCE [LARGE SCALE GENOMIC DNA]</scope>
    <source>
        <strain evidence="1 2">NRRL 66235</strain>
    </source>
</reference>
<comment type="caution">
    <text evidence="1">The sequence shown here is derived from an EMBL/GenBank/DDBJ whole genome shotgun (WGS) entry which is preliminary data.</text>
</comment>
<accession>A0A8H5Y8I9</accession>
<evidence type="ECO:0000313" key="1">
    <source>
        <dbReference type="EMBL" id="KAF5707602.1"/>
    </source>
</evidence>
<organism evidence="1 2">
    <name type="scientific">Fusarium mundagurra</name>
    <dbReference type="NCBI Taxonomy" id="1567541"/>
    <lineage>
        <taxon>Eukaryota</taxon>
        <taxon>Fungi</taxon>
        <taxon>Dikarya</taxon>
        <taxon>Ascomycota</taxon>
        <taxon>Pezizomycotina</taxon>
        <taxon>Sordariomycetes</taxon>
        <taxon>Hypocreomycetidae</taxon>
        <taxon>Hypocreales</taxon>
        <taxon>Nectriaceae</taxon>
        <taxon>Fusarium</taxon>
        <taxon>Fusarium fujikuroi species complex</taxon>
    </lineage>
</organism>